<comment type="similarity">
    <text evidence="1">Belongs to the glycosyl hydrolase 1 family.</text>
</comment>
<sequence>MMFGVCGFLWGVGTVAFPTEGSWDADGKGESVWDRFTRHTDPSSDSYIQWEEDLESVRYLGVNFYSFSLSWTRIFPDGNVKAHPNPAGVQHYLRVFGYTAWTLLDGFEWNHGYSIRRGLFYIDFSKPERRSGQTKQKLCEHLHCLIFCIKNFLFLFFYI</sequence>
<reference evidence="3" key="1">
    <citation type="submission" date="2025-08" db="UniProtKB">
        <authorList>
            <consortium name="Ensembl"/>
        </authorList>
    </citation>
    <scope>IDENTIFICATION</scope>
</reference>
<organism evidence="3 4">
    <name type="scientific">Sinocyclocheilus anshuiensis</name>
    <dbReference type="NCBI Taxonomy" id="1608454"/>
    <lineage>
        <taxon>Eukaryota</taxon>
        <taxon>Metazoa</taxon>
        <taxon>Chordata</taxon>
        <taxon>Craniata</taxon>
        <taxon>Vertebrata</taxon>
        <taxon>Euteleostomi</taxon>
        <taxon>Actinopterygii</taxon>
        <taxon>Neopterygii</taxon>
        <taxon>Teleostei</taxon>
        <taxon>Ostariophysi</taxon>
        <taxon>Cypriniformes</taxon>
        <taxon>Cyprinidae</taxon>
        <taxon>Cyprininae</taxon>
        <taxon>Sinocyclocheilus</taxon>
    </lineage>
</organism>
<protein>
    <submittedName>
        <fullName evidence="3">Beta-klotho-like</fullName>
    </submittedName>
</protein>
<evidence type="ECO:0000313" key="3">
    <source>
        <dbReference type="Ensembl" id="ENSSANP00000083635.1"/>
    </source>
</evidence>
<dbReference type="Ensembl" id="ENSSANT00000088886.1">
    <property type="protein sequence ID" value="ENSSANP00000083635.1"/>
    <property type="gene ID" value="ENSSANG00000041511.1"/>
</dbReference>
<name>A0A671RJZ8_9TELE</name>
<keyword evidence="2" id="KW-0732">Signal</keyword>
<reference evidence="3" key="2">
    <citation type="submission" date="2025-09" db="UniProtKB">
        <authorList>
            <consortium name="Ensembl"/>
        </authorList>
    </citation>
    <scope>IDENTIFICATION</scope>
</reference>
<accession>A0A671RJZ8</accession>
<dbReference type="GO" id="GO:0004553">
    <property type="term" value="F:hydrolase activity, hydrolyzing O-glycosyl compounds"/>
    <property type="evidence" value="ECO:0007669"/>
    <property type="project" value="InterPro"/>
</dbReference>
<gene>
    <name evidence="3" type="primary">LOC107684850</name>
</gene>
<dbReference type="PANTHER" id="PTHR10353:SF68">
    <property type="entry name" value="BETA-KLOTHO"/>
    <property type="match status" value="1"/>
</dbReference>
<dbReference type="Pfam" id="PF00232">
    <property type="entry name" value="Glyco_hydro_1"/>
    <property type="match status" value="1"/>
</dbReference>
<feature type="signal peptide" evidence="2">
    <location>
        <begin position="1"/>
        <end position="16"/>
    </location>
</feature>
<dbReference type="SUPFAM" id="SSF51445">
    <property type="entry name" value="(Trans)glycosidases"/>
    <property type="match status" value="2"/>
</dbReference>
<dbReference type="PRINTS" id="PR00131">
    <property type="entry name" value="GLHYDRLASE1"/>
</dbReference>
<dbReference type="GO" id="GO:0005975">
    <property type="term" value="P:carbohydrate metabolic process"/>
    <property type="evidence" value="ECO:0007669"/>
    <property type="project" value="InterPro"/>
</dbReference>
<dbReference type="Proteomes" id="UP000472260">
    <property type="component" value="Unassembled WGS sequence"/>
</dbReference>
<feature type="chain" id="PRO_5025593794" evidence="2">
    <location>
        <begin position="17"/>
        <end position="159"/>
    </location>
</feature>
<proteinExistence type="inferred from homology"/>
<dbReference type="AlphaFoldDB" id="A0A671RJZ8"/>
<dbReference type="InterPro" id="IPR017853">
    <property type="entry name" value="GH"/>
</dbReference>
<evidence type="ECO:0000256" key="1">
    <source>
        <dbReference type="RuleBase" id="RU003690"/>
    </source>
</evidence>
<evidence type="ECO:0000313" key="4">
    <source>
        <dbReference type="Proteomes" id="UP000472260"/>
    </source>
</evidence>
<evidence type="ECO:0000256" key="2">
    <source>
        <dbReference type="SAM" id="SignalP"/>
    </source>
</evidence>
<keyword evidence="4" id="KW-1185">Reference proteome</keyword>
<dbReference type="PANTHER" id="PTHR10353">
    <property type="entry name" value="GLYCOSYL HYDROLASE"/>
    <property type="match status" value="1"/>
</dbReference>
<dbReference type="Gene3D" id="3.20.20.80">
    <property type="entry name" value="Glycosidases"/>
    <property type="match status" value="2"/>
</dbReference>
<dbReference type="InterPro" id="IPR001360">
    <property type="entry name" value="Glyco_hydro_1"/>
</dbReference>